<keyword evidence="2" id="KW-1185">Reference proteome</keyword>
<reference evidence="1 2" key="1">
    <citation type="submission" date="2015-07" db="EMBL/GenBank/DDBJ databases">
        <title>The genome of Habropoda laboriosa.</title>
        <authorList>
            <person name="Pan H."/>
            <person name="Kapheim K."/>
        </authorList>
    </citation>
    <scope>NUCLEOTIDE SEQUENCE [LARGE SCALE GENOMIC DNA]</scope>
    <source>
        <strain evidence="1">0110345459</strain>
    </source>
</reference>
<dbReference type="EMBL" id="KQ414766">
    <property type="protein sequence ID" value="KOC61400.1"/>
    <property type="molecule type" value="Genomic_DNA"/>
</dbReference>
<proteinExistence type="predicted"/>
<evidence type="ECO:0000313" key="2">
    <source>
        <dbReference type="Proteomes" id="UP000053825"/>
    </source>
</evidence>
<evidence type="ECO:0000313" key="1">
    <source>
        <dbReference type="EMBL" id="KOC61400.1"/>
    </source>
</evidence>
<gene>
    <name evidence="1" type="ORF">WH47_06669</name>
</gene>
<accession>A0A0L7QRY6</accession>
<dbReference type="Proteomes" id="UP000053825">
    <property type="component" value="Unassembled WGS sequence"/>
</dbReference>
<protein>
    <submittedName>
        <fullName evidence="1">Uncharacterized protein</fullName>
    </submittedName>
</protein>
<dbReference type="AlphaFoldDB" id="A0A0L7QRY6"/>
<organism evidence="1 2">
    <name type="scientific">Habropoda laboriosa</name>
    <dbReference type="NCBI Taxonomy" id="597456"/>
    <lineage>
        <taxon>Eukaryota</taxon>
        <taxon>Metazoa</taxon>
        <taxon>Ecdysozoa</taxon>
        <taxon>Arthropoda</taxon>
        <taxon>Hexapoda</taxon>
        <taxon>Insecta</taxon>
        <taxon>Pterygota</taxon>
        <taxon>Neoptera</taxon>
        <taxon>Endopterygota</taxon>
        <taxon>Hymenoptera</taxon>
        <taxon>Apocrita</taxon>
        <taxon>Aculeata</taxon>
        <taxon>Apoidea</taxon>
        <taxon>Anthophila</taxon>
        <taxon>Apidae</taxon>
        <taxon>Habropoda</taxon>
    </lineage>
</organism>
<sequence>MFLNFNPLPFSFLSWEQSPYNQSIHACIRCKSMVIKMSKFPFEVASNKLDPCRAKDFGKWLKNSNSFGGQCVLEKRRAESPDTRVKTRNIILTNVENLLRLRNSRFDQTRFFVA</sequence>
<name>A0A0L7QRY6_9HYME</name>